<name>A0A1E5UPK8_9POAL</name>
<evidence type="ECO:0000256" key="1">
    <source>
        <dbReference type="SAM" id="MobiDB-lite"/>
    </source>
</evidence>
<comment type="caution">
    <text evidence="2">The sequence shown here is derived from an EMBL/GenBank/DDBJ whole genome shotgun (WGS) entry which is preliminary data.</text>
</comment>
<feature type="non-terminal residue" evidence="2">
    <location>
        <position position="1"/>
    </location>
</feature>
<protein>
    <submittedName>
        <fullName evidence="2">Uncharacterized protein</fullName>
    </submittedName>
</protein>
<keyword evidence="3" id="KW-1185">Reference proteome</keyword>
<evidence type="ECO:0000313" key="2">
    <source>
        <dbReference type="EMBL" id="OEL14801.1"/>
    </source>
</evidence>
<organism evidence="2 3">
    <name type="scientific">Dichanthelium oligosanthes</name>
    <dbReference type="NCBI Taxonomy" id="888268"/>
    <lineage>
        <taxon>Eukaryota</taxon>
        <taxon>Viridiplantae</taxon>
        <taxon>Streptophyta</taxon>
        <taxon>Embryophyta</taxon>
        <taxon>Tracheophyta</taxon>
        <taxon>Spermatophyta</taxon>
        <taxon>Magnoliopsida</taxon>
        <taxon>Liliopsida</taxon>
        <taxon>Poales</taxon>
        <taxon>Poaceae</taxon>
        <taxon>PACMAD clade</taxon>
        <taxon>Panicoideae</taxon>
        <taxon>Panicodae</taxon>
        <taxon>Paniceae</taxon>
        <taxon>Dichantheliinae</taxon>
        <taxon>Dichanthelium</taxon>
    </lineage>
</organism>
<evidence type="ECO:0000313" key="3">
    <source>
        <dbReference type="Proteomes" id="UP000095767"/>
    </source>
</evidence>
<accession>A0A1E5UPK8</accession>
<sequence>LLRGRKKKRIFPKSPGLHSD</sequence>
<feature type="region of interest" description="Disordered" evidence="1">
    <location>
        <begin position="1"/>
        <end position="20"/>
    </location>
</feature>
<reference evidence="2 3" key="1">
    <citation type="submission" date="2016-09" db="EMBL/GenBank/DDBJ databases">
        <title>The draft genome of Dichanthelium oligosanthes: A C3 panicoid grass species.</title>
        <authorList>
            <person name="Studer A.J."/>
            <person name="Schnable J.C."/>
            <person name="Brutnell T.P."/>
        </authorList>
    </citation>
    <scope>NUCLEOTIDE SEQUENCE [LARGE SCALE GENOMIC DNA]</scope>
    <source>
        <strain evidence="3">cv. Kellogg 1175</strain>
        <tissue evidence="2">Leaf</tissue>
    </source>
</reference>
<dbReference type="Proteomes" id="UP000095767">
    <property type="component" value="Unassembled WGS sequence"/>
</dbReference>
<dbReference type="EMBL" id="LWDX02068942">
    <property type="protein sequence ID" value="OEL14801.1"/>
    <property type="molecule type" value="Genomic_DNA"/>
</dbReference>
<gene>
    <name evidence="2" type="ORF">BAE44_0024176</name>
</gene>
<dbReference type="AlphaFoldDB" id="A0A1E5UPK8"/>
<proteinExistence type="predicted"/>
<feature type="compositionally biased region" description="Basic residues" evidence="1">
    <location>
        <begin position="1"/>
        <end position="11"/>
    </location>
</feature>